<dbReference type="GO" id="GO:0006282">
    <property type="term" value="P:regulation of DNA repair"/>
    <property type="evidence" value="ECO:0007669"/>
    <property type="project" value="TreeGrafter"/>
</dbReference>
<feature type="region of interest" description="Disordered" evidence="6">
    <location>
        <begin position="564"/>
        <end position="598"/>
    </location>
</feature>
<dbReference type="GO" id="GO:0070403">
    <property type="term" value="F:NAD+ binding"/>
    <property type="evidence" value="ECO:0007669"/>
    <property type="project" value="InterPro"/>
</dbReference>
<evidence type="ECO:0000256" key="4">
    <source>
        <dbReference type="ARBA" id="ARBA00023027"/>
    </source>
</evidence>
<dbReference type="Gene3D" id="3.40.50.1220">
    <property type="entry name" value="TPP-binding domain"/>
    <property type="match status" value="2"/>
</dbReference>
<sequence>MRVVQLPALGEPAELPCASPLRAYENNAQIRKFTRSHTLGAQTNNASVSAPTEKLAYTSSPPSGPLPPYASLSNNVEQDMGKLFKAVSEARRITVVCGTFLHKLILGAGISVSSPANIPDFRSATGLFQKLKGRYPDAGLSSGKDLFDARLFGSESATSLFYTMMAELKDMADAAQPTVFHHLLKRLDSEGRLQRVYTQNIDGLEEKVGLTFGLGDASSPCDTSVRDKRRKIFSPNKGRTFGRAQSDSVLLARSGPSEKENKPLFPRAIPLHGSLSTLSCLLCSNTLVLDKEYDDRAGDALSRMRSGEPVWCDECQASENLRAAAGLRPRGVGRMKVDVVLYNGMNESAEQVGACVERDILGLRDPNEPSVPGSVAEARARLCKEYMQDESKEEDVGDLSMNADEMNAENVLGGAFNEDEEDGAKNVFLDARPEPVPTPQPIKPRRTRLKPLPPDLLIVAGTSLKVPGTKRIVREFAKACRARDDAIPEEKSSPRPIRTVYLNYDYPQAAREWDGVFDVWIQGDVQQSALGLCSPLGTTTCSPAEAFIQRHSWHEHMQRNERIFTHPPKPSARPPPAAKTTSKHRLGMRSSKLSTKPL</sequence>
<dbReference type="OrthoDB" id="2919105at2759"/>
<evidence type="ECO:0000256" key="2">
    <source>
        <dbReference type="ARBA" id="ARBA00006924"/>
    </source>
</evidence>
<dbReference type="PANTHER" id="PTHR11085:SF15">
    <property type="entry name" value="NAD-DEPENDENT HISTONE DEACETYLASE HST4"/>
    <property type="match status" value="1"/>
</dbReference>
<evidence type="ECO:0000256" key="5">
    <source>
        <dbReference type="PROSITE-ProRule" id="PRU00236"/>
    </source>
</evidence>
<evidence type="ECO:0000313" key="8">
    <source>
        <dbReference type="EMBL" id="PKI84608.1"/>
    </source>
</evidence>
<feature type="binding site" evidence="5">
    <location>
        <position position="280"/>
    </location>
    <ligand>
        <name>Zn(2+)</name>
        <dbReference type="ChEBI" id="CHEBI:29105"/>
    </ligand>
</feature>
<organism evidence="8 9">
    <name type="scientific">Malassezia vespertilionis</name>
    <dbReference type="NCBI Taxonomy" id="2020962"/>
    <lineage>
        <taxon>Eukaryota</taxon>
        <taxon>Fungi</taxon>
        <taxon>Dikarya</taxon>
        <taxon>Basidiomycota</taxon>
        <taxon>Ustilaginomycotina</taxon>
        <taxon>Malasseziomycetes</taxon>
        <taxon>Malasseziales</taxon>
        <taxon>Malasseziaceae</taxon>
        <taxon>Malassezia</taxon>
    </lineage>
</organism>
<evidence type="ECO:0000256" key="3">
    <source>
        <dbReference type="ARBA" id="ARBA00022679"/>
    </source>
</evidence>
<feature type="binding site" evidence="5">
    <location>
        <position position="283"/>
    </location>
    <ligand>
        <name>Zn(2+)</name>
        <dbReference type="ChEBI" id="CHEBI:29105"/>
    </ligand>
</feature>
<dbReference type="GO" id="GO:1990414">
    <property type="term" value="P:replication-born double-strand break repair via sister chromatid exchange"/>
    <property type="evidence" value="ECO:0007669"/>
    <property type="project" value="TreeGrafter"/>
</dbReference>
<feature type="region of interest" description="Disordered" evidence="6">
    <location>
        <begin position="41"/>
        <end position="72"/>
    </location>
</feature>
<dbReference type="PANTHER" id="PTHR11085">
    <property type="entry name" value="NAD-DEPENDENT PROTEIN DEACYLASE SIRTUIN-5, MITOCHONDRIAL-RELATED"/>
    <property type="match status" value="1"/>
</dbReference>
<dbReference type="Pfam" id="PF02146">
    <property type="entry name" value="SIR2"/>
    <property type="match status" value="1"/>
</dbReference>
<dbReference type="Proteomes" id="UP000232875">
    <property type="component" value="Unassembled WGS sequence"/>
</dbReference>
<dbReference type="InterPro" id="IPR026590">
    <property type="entry name" value="Ssirtuin_cat_dom"/>
</dbReference>
<keyword evidence="5" id="KW-0862">Zinc</keyword>
<dbReference type="InterPro" id="IPR026591">
    <property type="entry name" value="Sirtuin_cat_small_dom_sf"/>
</dbReference>
<evidence type="ECO:0000256" key="1">
    <source>
        <dbReference type="ARBA" id="ARBA00004173"/>
    </source>
</evidence>
<keyword evidence="3" id="KW-0808">Transferase</keyword>
<keyword evidence="5" id="KW-0479">Metal-binding</keyword>
<dbReference type="GO" id="GO:0005739">
    <property type="term" value="C:mitochondrion"/>
    <property type="evidence" value="ECO:0007669"/>
    <property type="project" value="UniProtKB-SubCell"/>
</dbReference>
<feature type="active site" description="Proton acceptor" evidence="5">
    <location>
        <position position="272"/>
    </location>
</feature>
<evidence type="ECO:0000256" key="6">
    <source>
        <dbReference type="SAM" id="MobiDB-lite"/>
    </source>
</evidence>
<feature type="compositionally biased region" description="Polar residues" evidence="6">
    <location>
        <begin position="41"/>
        <end position="50"/>
    </location>
</feature>
<evidence type="ECO:0000313" key="9">
    <source>
        <dbReference type="Proteomes" id="UP000232875"/>
    </source>
</evidence>
<reference evidence="8 9" key="1">
    <citation type="submission" date="2017-10" db="EMBL/GenBank/DDBJ databases">
        <title>A novel species of cold-tolerant Malassezia isolated from bats.</title>
        <authorList>
            <person name="Lorch J.M."/>
            <person name="Palmer J.M."/>
            <person name="Vanderwolf K.J."/>
            <person name="Schmidt K.Z."/>
            <person name="Verant M.L."/>
            <person name="Weller T.J."/>
            <person name="Blehert D.S."/>
        </authorList>
    </citation>
    <scope>NUCLEOTIDE SEQUENCE [LARGE SCALE GENOMIC DNA]</scope>
    <source>
        <strain evidence="8 9">NWHC:44797-103</strain>
    </source>
</reference>
<feature type="binding site" evidence="5">
    <location>
        <position position="383"/>
    </location>
    <ligand>
        <name>Zn(2+)</name>
        <dbReference type="ChEBI" id="CHEBI:29105"/>
    </ligand>
</feature>
<evidence type="ECO:0000259" key="7">
    <source>
        <dbReference type="PROSITE" id="PS50305"/>
    </source>
</evidence>
<dbReference type="GO" id="GO:0017136">
    <property type="term" value="F:histone deacetylase activity, NAD-dependent"/>
    <property type="evidence" value="ECO:0007669"/>
    <property type="project" value="TreeGrafter"/>
</dbReference>
<dbReference type="PROSITE" id="PS50305">
    <property type="entry name" value="SIRTUIN"/>
    <property type="match status" value="1"/>
</dbReference>
<dbReference type="STRING" id="2020962.A0A2N1JDI2"/>
<feature type="compositionally biased region" description="Pro residues" evidence="6">
    <location>
        <begin position="567"/>
        <end position="577"/>
    </location>
</feature>
<accession>A0A2N1JDI2</accession>
<dbReference type="GO" id="GO:0000122">
    <property type="term" value="P:negative regulation of transcription by RNA polymerase II"/>
    <property type="evidence" value="ECO:0007669"/>
    <property type="project" value="TreeGrafter"/>
</dbReference>
<comment type="similarity">
    <text evidence="2">Belongs to the sirtuin family. Class I subfamily.</text>
</comment>
<gene>
    <name evidence="8" type="ORF">MVES_001799</name>
</gene>
<keyword evidence="4" id="KW-0520">NAD</keyword>
<dbReference type="AlphaFoldDB" id="A0A2N1JDI2"/>
<protein>
    <recommendedName>
        <fullName evidence="7">Deacetylase sirtuin-type domain-containing protein</fullName>
    </recommendedName>
</protein>
<dbReference type="SUPFAM" id="SSF52467">
    <property type="entry name" value="DHS-like NAD/FAD-binding domain"/>
    <property type="match status" value="2"/>
</dbReference>
<keyword evidence="9" id="KW-1185">Reference proteome</keyword>
<feature type="binding site" evidence="5">
    <location>
        <position position="355"/>
    </location>
    <ligand>
        <name>Zn(2+)</name>
        <dbReference type="ChEBI" id="CHEBI:29105"/>
    </ligand>
</feature>
<dbReference type="GO" id="GO:0046872">
    <property type="term" value="F:metal ion binding"/>
    <property type="evidence" value="ECO:0007669"/>
    <property type="project" value="UniProtKB-KW"/>
</dbReference>
<dbReference type="GO" id="GO:0031508">
    <property type="term" value="P:pericentric heterochromatin formation"/>
    <property type="evidence" value="ECO:0007669"/>
    <property type="project" value="TreeGrafter"/>
</dbReference>
<feature type="region of interest" description="Disordered" evidence="6">
    <location>
        <begin position="430"/>
        <end position="449"/>
    </location>
</feature>
<dbReference type="GO" id="GO:0005634">
    <property type="term" value="C:nucleus"/>
    <property type="evidence" value="ECO:0007669"/>
    <property type="project" value="TreeGrafter"/>
</dbReference>
<dbReference type="InterPro" id="IPR050134">
    <property type="entry name" value="NAD-dep_sirtuin_deacylases"/>
</dbReference>
<dbReference type="EMBL" id="KZ454989">
    <property type="protein sequence ID" value="PKI84608.1"/>
    <property type="molecule type" value="Genomic_DNA"/>
</dbReference>
<dbReference type="InterPro" id="IPR029035">
    <property type="entry name" value="DHS-like_NAD/FAD-binding_dom"/>
</dbReference>
<proteinExistence type="inferred from homology"/>
<dbReference type="GO" id="GO:0031934">
    <property type="term" value="C:mating-type region heterochromatin"/>
    <property type="evidence" value="ECO:0007669"/>
    <property type="project" value="TreeGrafter"/>
</dbReference>
<comment type="subcellular location">
    <subcellularLocation>
        <location evidence="1">Mitochondrion</location>
    </subcellularLocation>
</comment>
<feature type="domain" description="Deacetylase sirtuin-type" evidence="7">
    <location>
        <begin position="80"/>
        <end position="539"/>
    </location>
</feature>
<dbReference type="Gene3D" id="3.30.1600.10">
    <property type="entry name" value="SIR2/SIRT2 'Small Domain"/>
    <property type="match status" value="1"/>
</dbReference>
<dbReference type="InterPro" id="IPR003000">
    <property type="entry name" value="Sirtuin"/>
</dbReference>
<name>A0A2N1JDI2_9BASI</name>